<sequence length="158" mass="18206">MEAVAASVIAVLGTLLGAGITHAFQQRATARGERSARQERLRQERFDAYCSYAGALVNYRRSLIHRWHCEHEDPPPDDVAEARRRSYELRSEAQEALFRVQMLTDDEALTALAWRAFERVGKLHQIDSREELEGRRQEARELIEELVNAARQHVRARV</sequence>
<dbReference type="EMBL" id="CP021744">
    <property type="protein sequence ID" value="ARZ65761.1"/>
    <property type="molecule type" value="Genomic_DNA"/>
</dbReference>
<proteinExistence type="predicted"/>
<keyword evidence="1" id="KW-0175">Coiled coil</keyword>
<dbReference type="RefSeq" id="WP_087924489.1">
    <property type="nucleotide sequence ID" value="NZ_CP021744.1"/>
</dbReference>
<dbReference type="KEGG" id="salj:SMD11_0094"/>
<dbReference type="OrthoDB" id="4557493at2"/>
<protein>
    <submittedName>
        <fullName evidence="2">Uncharacterized protein</fullName>
    </submittedName>
</protein>
<evidence type="ECO:0000256" key="1">
    <source>
        <dbReference type="SAM" id="Coils"/>
    </source>
</evidence>
<evidence type="ECO:0000313" key="3">
    <source>
        <dbReference type="Proteomes" id="UP000195755"/>
    </source>
</evidence>
<dbReference type="AlphaFoldDB" id="A0A1Z2KUY7"/>
<organism evidence="2 3">
    <name type="scientific">Streptomyces albireticuli</name>
    <dbReference type="NCBI Taxonomy" id="1940"/>
    <lineage>
        <taxon>Bacteria</taxon>
        <taxon>Bacillati</taxon>
        <taxon>Actinomycetota</taxon>
        <taxon>Actinomycetes</taxon>
        <taxon>Kitasatosporales</taxon>
        <taxon>Streptomycetaceae</taxon>
        <taxon>Streptomyces</taxon>
    </lineage>
</organism>
<evidence type="ECO:0000313" key="2">
    <source>
        <dbReference type="EMBL" id="ARZ65761.1"/>
    </source>
</evidence>
<dbReference type="Proteomes" id="UP000195755">
    <property type="component" value="Chromosome"/>
</dbReference>
<feature type="coiled-coil region" evidence="1">
    <location>
        <begin position="129"/>
        <end position="156"/>
    </location>
</feature>
<gene>
    <name evidence="2" type="ORF">SMD11_0094</name>
</gene>
<accession>A0A1Z2KUY7</accession>
<reference evidence="2 3" key="1">
    <citation type="submission" date="2017-06" db="EMBL/GenBank/DDBJ databases">
        <title>Streptomyces albireticuli Genome sequencing and assembly.</title>
        <authorList>
            <person name="Wang Y."/>
            <person name="Du B."/>
            <person name="Ding Y."/>
            <person name="Liu H."/>
            <person name="Hou Q."/>
            <person name="Liu K."/>
            <person name="Yao L."/>
            <person name="Wang C."/>
        </authorList>
    </citation>
    <scope>NUCLEOTIDE SEQUENCE [LARGE SCALE GENOMIC DNA]</scope>
    <source>
        <strain evidence="2 3">MDJK11</strain>
    </source>
</reference>
<name>A0A1Z2KUY7_9ACTN</name>